<accession>A0ABN8XLJ7</accession>
<evidence type="ECO:0000313" key="3">
    <source>
        <dbReference type="Proteomes" id="UP001176941"/>
    </source>
</evidence>
<feature type="compositionally biased region" description="Low complexity" evidence="1">
    <location>
        <begin position="390"/>
        <end position="399"/>
    </location>
</feature>
<organism evidence="2 3">
    <name type="scientific">Rangifer tarandus platyrhynchus</name>
    <name type="common">Svalbard reindeer</name>
    <dbReference type="NCBI Taxonomy" id="3082113"/>
    <lineage>
        <taxon>Eukaryota</taxon>
        <taxon>Metazoa</taxon>
        <taxon>Chordata</taxon>
        <taxon>Craniata</taxon>
        <taxon>Vertebrata</taxon>
        <taxon>Euteleostomi</taxon>
        <taxon>Mammalia</taxon>
        <taxon>Eutheria</taxon>
        <taxon>Laurasiatheria</taxon>
        <taxon>Artiodactyla</taxon>
        <taxon>Ruminantia</taxon>
        <taxon>Pecora</taxon>
        <taxon>Cervidae</taxon>
        <taxon>Odocoileinae</taxon>
        <taxon>Rangifer</taxon>
    </lineage>
</organism>
<keyword evidence="3" id="KW-1185">Reference proteome</keyword>
<gene>
    <name evidence="2" type="ORF">MRATA1EN1_LOCUS30760</name>
</gene>
<evidence type="ECO:0000256" key="1">
    <source>
        <dbReference type="SAM" id="MobiDB-lite"/>
    </source>
</evidence>
<comment type="caution">
    <text evidence="2">The sequence shown here is derived from an EMBL/GenBank/DDBJ whole genome shotgun (WGS) entry which is preliminary data.</text>
</comment>
<name>A0ABN8XLJ7_RANTA</name>
<feature type="compositionally biased region" description="Basic and acidic residues" evidence="1">
    <location>
        <begin position="417"/>
        <end position="434"/>
    </location>
</feature>
<dbReference type="EMBL" id="CATKSN020000145">
    <property type="protein sequence ID" value="CAI9149142.1"/>
    <property type="molecule type" value="Genomic_DNA"/>
</dbReference>
<dbReference type="Proteomes" id="UP001176941">
    <property type="component" value="Unassembled WGS sequence"/>
</dbReference>
<feature type="region of interest" description="Disordered" evidence="1">
    <location>
        <begin position="390"/>
        <end position="440"/>
    </location>
</feature>
<evidence type="ECO:0000313" key="2">
    <source>
        <dbReference type="EMBL" id="CAI9149142.1"/>
    </source>
</evidence>
<protein>
    <submittedName>
        <fullName evidence="2">Uncharacterized protein</fullName>
    </submittedName>
</protein>
<proteinExistence type="predicted"/>
<feature type="region of interest" description="Disordered" evidence="1">
    <location>
        <begin position="312"/>
        <end position="376"/>
    </location>
</feature>
<reference evidence="2" key="1">
    <citation type="submission" date="2023-04" db="EMBL/GenBank/DDBJ databases">
        <authorList>
            <consortium name="ELIXIR-Norway"/>
        </authorList>
    </citation>
    <scope>NUCLEOTIDE SEQUENCE [LARGE SCALE GENOMIC DNA]</scope>
</reference>
<feature type="compositionally biased region" description="Polar residues" evidence="1">
    <location>
        <begin position="351"/>
        <end position="373"/>
    </location>
</feature>
<sequence length="617" mass="67840">MPCFGFRAYLWTVDGWWCFISTARHEDRPAHSRQRTLDQLHQASYFALTMQEQSSAGVEQQTLHRFAVQYLLGRVHGASDQGKKPLDARKAAEVFDHLNNKVLAAGPVDTALLDDVDVEEIKESIPRVRYIRRSDTGKTSGASAADDARLLARNKPYVFDARRRSFLSAPRRDEGPLPHGTPGTGNSFRMYRVPTLRTADGDARRWLPQGMMVCAGFRIAERLVACRLCRVALSLRIVAAPFDRVLLLWKRLISVTSGSTTDSKLGCLSLGQSSSHRFLRTCIVLIVHVAVVKPAPCASGARARRRANRDLAFAPQSDSDASDGDISPESRPPRRRRSKSSRTESADASVKWSSGGASSLSTNKTTGSESLTPQERRVRFSSLLRYSSSDSFGLSSSDTDSSDSEACCAKEEEEGREGEGEGERHEVVDKKGAEDTAAPSSGSCVLLRSVVLENTPLAGLQSKHDQRRWSAGRRSRRSLFGRGRLRDARSRADRVLRHQDAELMLCNLAREEKQSYEPRAHGGGSLISRFDTTFYYGILDEINPWVTATELGLVSPVLTRSAAVQKLRCSQGGGGPCKMIDAAASTLNAVIRPHPPPQPDVLLGEVRRVAIREAVSV</sequence>